<dbReference type="EMBL" id="CACTIH010005743">
    <property type="protein sequence ID" value="CAA3001213.1"/>
    <property type="molecule type" value="Genomic_DNA"/>
</dbReference>
<accession>A0A8S0TB26</accession>
<comment type="caution">
    <text evidence="1">The sequence shown here is derived from an EMBL/GenBank/DDBJ whole genome shotgun (WGS) entry which is preliminary data.</text>
</comment>
<reference evidence="1 2" key="1">
    <citation type="submission" date="2019-12" db="EMBL/GenBank/DDBJ databases">
        <authorList>
            <person name="Alioto T."/>
            <person name="Alioto T."/>
            <person name="Gomez Garrido J."/>
        </authorList>
    </citation>
    <scope>NUCLEOTIDE SEQUENCE [LARGE SCALE GENOMIC DNA]</scope>
</reference>
<dbReference type="OrthoDB" id="1194650at2759"/>
<gene>
    <name evidence="1" type="ORF">OLEA9_A067270</name>
</gene>
<name>A0A8S0TB26_OLEEU</name>
<keyword evidence="2" id="KW-1185">Reference proteome</keyword>
<evidence type="ECO:0000313" key="1">
    <source>
        <dbReference type="EMBL" id="CAA3001213.1"/>
    </source>
</evidence>
<protein>
    <submittedName>
        <fullName evidence="1">Uncharacterized protein</fullName>
    </submittedName>
</protein>
<proteinExistence type="predicted"/>
<organism evidence="1 2">
    <name type="scientific">Olea europaea subsp. europaea</name>
    <dbReference type="NCBI Taxonomy" id="158383"/>
    <lineage>
        <taxon>Eukaryota</taxon>
        <taxon>Viridiplantae</taxon>
        <taxon>Streptophyta</taxon>
        <taxon>Embryophyta</taxon>
        <taxon>Tracheophyta</taxon>
        <taxon>Spermatophyta</taxon>
        <taxon>Magnoliopsida</taxon>
        <taxon>eudicotyledons</taxon>
        <taxon>Gunneridae</taxon>
        <taxon>Pentapetalae</taxon>
        <taxon>asterids</taxon>
        <taxon>lamiids</taxon>
        <taxon>Lamiales</taxon>
        <taxon>Oleaceae</taxon>
        <taxon>Oleeae</taxon>
        <taxon>Olea</taxon>
    </lineage>
</organism>
<dbReference type="Proteomes" id="UP000594638">
    <property type="component" value="Unassembled WGS sequence"/>
</dbReference>
<sequence>MALETDFLPMFTAVEGDYNSDDNVAAAEKDGIHELSKSSNCKPATNICVIWTYEAVLELGEHFGELVGERSPRLLCWTSTKQPQQRM</sequence>
<dbReference type="Gramene" id="OE9A067270T1">
    <property type="protein sequence ID" value="OE9A067270C1"/>
    <property type="gene ID" value="OE9A067270"/>
</dbReference>
<dbReference type="AlphaFoldDB" id="A0A8S0TB26"/>
<evidence type="ECO:0000313" key="2">
    <source>
        <dbReference type="Proteomes" id="UP000594638"/>
    </source>
</evidence>